<dbReference type="EMBL" id="RQFU01000009">
    <property type="protein sequence ID" value="TGL23016.1"/>
    <property type="molecule type" value="Genomic_DNA"/>
</dbReference>
<protein>
    <recommendedName>
        <fullName evidence="3">Initiator Rep protein domain-containing protein</fullName>
    </recommendedName>
</protein>
<dbReference type="RefSeq" id="WP_135634266.1">
    <property type="nucleotide sequence ID" value="NZ_RQFU01000009.1"/>
</dbReference>
<name>A0ABY2M6J4_9LEPT</name>
<reference evidence="2" key="1">
    <citation type="journal article" date="2019" name="PLoS Negl. Trop. Dis.">
        <title>Revisiting the worldwide diversity of Leptospira species in the environment.</title>
        <authorList>
            <person name="Vincent A.T."/>
            <person name="Schiettekatte O."/>
            <person name="Bourhy P."/>
            <person name="Veyrier F.J."/>
            <person name="Picardeau M."/>
        </authorList>
    </citation>
    <scope>NUCLEOTIDE SEQUENCE [LARGE SCALE GENOMIC DNA]</scope>
    <source>
        <strain evidence="2">201800272</strain>
    </source>
</reference>
<dbReference type="Proteomes" id="UP000298200">
    <property type="component" value="Unassembled WGS sequence"/>
</dbReference>
<gene>
    <name evidence="1" type="ORF">EHQ46_06060</name>
</gene>
<evidence type="ECO:0008006" key="3">
    <source>
        <dbReference type="Google" id="ProtNLM"/>
    </source>
</evidence>
<evidence type="ECO:0000313" key="2">
    <source>
        <dbReference type="Proteomes" id="UP000298200"/>
    </source>
</evidence>
<proteinExistence type="predicted"/>
<keyword evidence="2" id="KW-1185">Reference proteome</keyword>
<accession>A0ABY2M6J4</accession>
<comment type="caution">
    <text evidence="1">The sequence shown here is derived from an EMBL/GenBank/DDBJ whole genome shotgun (WGS) entry which is preliminary data.</text>
</comment>
<sequence>MRTKYIKIKSAISKRVQELNKVEPDIRLNLSHLSSIEYFTKDQVDSLISNLQKMDTDRKVKFKTKESWEKLSTEIKTGHSTKLYTDIYDFKPIIKSKFIKSIKLSLESENQIYFRLNIQFILKDEVRYEFYKILRKKANNRVSYIGLIKALILNNIDFAIFNENLLRINLLKKLQENLRIEAKKIIKENFQGLSISLTKNNIILEKYTYNLKVEDFQINHNQKKIQIFPTLESIVMKNSNSLYTFKNEVDFVSAEILKIDSGYNLKDLDFTIQLITPKNFPSSDFNIIWLAYMKYFSEYLSNYLTKDYLEIFSNGLQESKKSLNLLRLRSLNKNILFYNYVVDFLKICHKDFTSSFNSYNLSKYKIKFEMADGSFRDTDFYSIFESHIKNNISTIIEKKENLFNHLNISTNIKFTFSNYSLQFIILLLTLLANSDKIKDILKTASEFLYCYYLHFECL</sequence>
<evidence type="ECO:0000313" key="1">
    <source>
        <dbReference type="EMBL" id="TGL23016.1"/>
    </source>
</evidence>
<organism evidence="1 2">
    <name type="scientific">Leptospira yanagawae</name>
    <dbReference type="NCBI Taxonomy" id="293069"/>
    <lineage>
        <taxon>Bacteria</taxon>
        <taxon>Pseudomonadati</taxon>
        <taxon>Spirochaetota</taxon>
        <taxon>Spirochaetia</taxon>
        <taxon>Leptospirales</taxon>
        <taxon>Leptospiraceae</taxon>
        <taxon>Leptospira</taxon>
    </lineage>
</organism>